<reference evidence="6 7" key="1">
    <citation type="submission" date="2016-09" db="EMBL/GenBank/DDBJ databases">
        <title>Genomic Taxonomy of the Vibrionaceae.</title>
        <authorList>
            <person name="Gonzalez-Castillo A."/>
            <person name="Gomez-Gil B."/>
            <person name="Enciso-Ibarra K."/>
        </authorList>
    </citation>
    <scope>NUCLEOTIDE SEQUENCE [LARGE SCALE GENOMIC DNA]</scope>
    <source>
        <strain evidence="5 6">CAIM 1902</strain>
        <strain evidence="4 7">CAIM 703</strain>
    </source>
</reference>
<dbReference type="STRING" id="1381081.BIY22_11830"/>
<gene>
    <name evidence="5" type="ORF">BIY20_13310</name>
    <name evidence="4" type="ORF">BIY22_11830</name>
</gene>
<evidence type="ECO:0000256" key="1">
    <source>
        <dbReference type="ARBA" id="ARBA00012528"/>
    </source>
</evidence>
<dbReference type="Pfam" id="PF00990">
    <property type="entry name" value="GGDEF"/>
    <property type="match status" value="1"/>
</dbReference>
<dbReference type="AlphaFoldDB" id="A0A1Q9HAY6"/>
<dbReference type="Proteomes" id="UP000186313">
    <property type="component" value="Unassembled WGS sequence"/>
</dbReference>
<dbReference type="SMART" id="SM00267">
    <property type="entry name" value="GGDEF"/>
    <property type="match status" value="1"/>
</dbReference>
<dbReference type="InterPro" id="IPR029787">
    <property type="entry name" value="Nucleotide_cyclase"/>
</dbReference>
<keyword evidence="6" id="KW-1185">Reference proteome</keyword>
<feature type="domain" description="GGDEF" evidence="3">
    <location>
        <begin position="155"/>
        <end position="275"/>
    </location>
</feature>
<dbReference type="Proteomes" id="UP000186039">
    <property type="component" value="Unassembled WGS sequence"/>
</dbReference>
<dbReference type="PROSITE" id="PS50887">
    <property type="entry name" value="GGDEF"/>
    <property type="match status" value="1"/>
</dbReference>
<keyword evidence="2" id="KW-0472">Membrane</keyword>
<organism evidence="4 7">
    <name type="scientific">Vibrio panuliri</name>
    <dbReference type="NCBI Taxonomy" id="1381081"/>
    <lineage>
        <taxon>Bacteria</taxon>
        <taxon>Pseudomonadati</taxon>
        <taxon>Pseudomonadota</taxon>
        <taxon>Gammaproteobacteria</taxon>
        <taxon>Vibrionales</taxon>
        <taxon>Vibrionaceae</taxon>
        <taxon>Vibrio</taxon>
    </lineage>
</organism>
<evidence type="ECO:0000313" key="6">
    <source>
        <dbReference type="Proteomes" id="UP000186039"/>
    </source>
</evidence>
<evidence type="ECO:0000256" key="2">
    <source>
        <dbReference type="SAM" id="Phobius"/>
    </source>
</evidence>
<dbReference type="EMBL" id="MJMJ01000043">
    <property type="protein sequence ID" value="OLQ86330.1"/>
    <property type="molecule type" value="Genomic_DNA"/>
</dbReference>
<accession>A0A1Q9HAY6</accession>
<dbReference type="Gene3D" id="3.30.70.270">
    <property type="match status" value="1"/>
</dbReference>
<dbReference type="InterPro" id="IPR000160">
    <property type="entry name" value="GGDEF_dom"/>
</dbReference>
<dbReference type="PANTHER" id="PTHR45138:SF6">
    <property type="entry name" value="DIGUANYLATE CYCLASE DGCN"/>
    <property type="match status" value="1"/>
</dbReference>
<dbReference type="CDD" id="cd01949">
    <property type="entry name" value="GGDEF"/>
    <property type="match status" value="1"/>
</dbReference>
<evidence type="ECO:0000313" key="5">
    <source>
        <dbReference type="EMBL" id="OLQ87684.1"/>
    </source>
</evidence>
<proteinExistence type="predicted"/>
<dbReference type="InterPro" id="IPR043128">
    <property type="entry name" value="Rev_trsase/Diguanyl_cyclase"/>
</dbReference>
<comment type="caution">
    <text evidence="4">The sequence shown here is derived from an EMBL/GenBank/DDBJ whole genome shotgun (WGS) entry which is preliminary data.</text>
</comment>
<protein>
    <recommendedName>
        <fullName evidence="1">diguanylate cyclase</fullName>
        <ecNumber evidence="1">2.7.7.65</ecNumber>
    </recommendedName>
</protein>
<dbReference type="EC" id="2.7.7.65" evidence="1"/>
<dbReference type="GO" id="GO:0052621">
    <property type="term" value="F:diguanylate cyclase activity"/>
    <property type="evidence" value="ECO:0007669"/>
    <property type="project" value="UniProtKB-EC"/>
</dbReference>
<keyword evidence="2" id="KW-1133">Transmembrane helix</keyword>
<evidence type="ECO:0000313" key="7">
    <source>
        <dbReference type="Proteomes" id="UP000186313"/>
    </source>
</evidence>
<evidence type="ECO:0000259" key="3">
    <source>
        <dbReference type="PROSITE" id="PS50887"/>
    </source>
</evidence>
<dbReference type="SUPFAM" id="SSF55073">
    <property type="entry name" value="Nucleotide cyclase"/>
    <property type="match status" value="1"/>
</dbReference>
<dbReference type="NCBIfam" id="TIGR00254">
    <property type="entry name" value="GGDEF"/>
    <property type="match status" value="1"/>
</dbReference>
<feature type="transmembrane region" description="Helical" evidence="2">
    <location>
        <begin position="73"/>
        <end position="95"/>
    </location>
</feature>
<evidence type="ECO:0000313" key="4">
    <source>
        <dbReference type="EMBL" id="OLQ86330.1"/>
    </source>
</evidence>
<dbReference type="PANTHER" id="PTHR45138">
    <property type="entry name" value="REGULATORY COMPONENTS OF SENSORY TRANSDUCTION SYSTEM"/>
    <property type="match status" value="1"/>
</dbReference>
<sequence length="279" mass="31860">MRALFNNNQITHMLVQNALKLSIVPLMFFVPVFVFQVELESIYDYILEVTRLYSVVIIASLSEKVINSKVVRVGIWIGILNGFYDAITEIVYIDLVISHRFPFADALLDEGLLLVAYGCVIFGLYKHLSKVNKLALLDNLTKCYTRSALSLVPHGHYQLFYLDLDKFKQINDSKGHNVGDQVLTVFGRRLIRCCDEIGYAFRVGGDEFIAIVDINHAENFIERFTKACEVESIEFSYGTAACSHNYFDQAIKEADEDLYEMKMFKASSSPYDFEINTFS</sequence>
<dbReference type="InterPro" id="IPR050469">
    <property type="entry name" value="Diguanylate_Cyclase"/>
</dbReference>
<feature type="transmembrane region" description="Helical" evidence="2">
    <location>
        <begin position="21"/>
        <end position="39"/>
    </location>
</feature>
<feature type="transmembrane region" description="Helical" evidence="2">
    <location>
        <begin position="107"/>
        <end position="125"/>
    </location>
</feature>
<dbReference type="EMBL" id="MJMH01000196">
    <property type="protein sequence ID" value="OLQ87684.1"/>
    <property type="molecule type" value="Genomic_DNA"/>
</dbReference>
<keyword evidence="2" id="KW-0812">Transmembrane</keyword>
<dbReference type="GO" id="GO:1902201">
    <property type="term" value="P:negative regulation of bacterial-type flagellum-dependent cell motility"/>
    <property type="evidence" value="ECO:0007669"/>
    <property type="project" value="TreeGrafter"/>
</dbReference>
<dbReference type="RefSeq" id="WP_075710214.1">
    <property type="nucleotide sequence ID" value="NZ_AP019655.1"/>
</dbReference>
<dbReference type="GO" id="GO:0043709">
    <property type="term" value="P:cell adhesion involved in single-species biofilm formation"/>
    <property type="evidence" value="ECO:0007669"/>
    <property type="project" value="TreeGrafter"/>
</dbReference>
<dbReference type="GO" id="GO:0005886">
    <property type="term" value="C:plasma membrane"/>
    <property type="evidence" value="ECO:0007669"/>
    <property type="project" value="TreeGrafter"/>
</dbReference>
<dbReference type="OrthoDB" id="70510at2"/>
<feature type="transmembrane region" description="Helical" evidence="2">
    <location>
        <begin position="45"/>
        <end position="61"/>
    </location>
</feature>
<name>A0A1Q9HAY6_9VIBR</name>